<proteinExistence type="predicted"/>
<reference evidence="1 2" key="1">
    <citation type="submission" date="2022-09" db="EMBL/GenBank/DDBJ databases">
        <title>Evolutionary Diversification of Methanotrophic Ca. Methanophagales (ANME-1) and Their Expansive Virome.</title>
        <authorList>
            <person name="Laso-Perez R."/>
            <person name="Wu F."/>
            <person name="Cremiere A."/>
            <person name="Speth D."/>
            <person name="Magyar J.S."/>
            <person name="Krupovic M."/>
            <person name="Orphan V.J."/>
        </authorList>
    </citation>
    <scope>NUCLEOTIDE SEQUENCE [LARGE SCALE GENOMIC DNA]</scope>
    <source>
        <strain evidence="1">PBV299</strain>
    </source>
</reference>
<organism evidence="1 2">
    <name type="scientific">Methanophagales virus PBV299</name>
    <dbReference type="NCBI Taxonomy" id="2987730"/>
    <lineage>
        <taxon>Viruses</taxon>
        <taxon>Duplodnaviria</taxon>
        <taxon>Heunggongvirae</taxon>
        <taxon>Uroviricota</taxon>
        <taxon>Caudoviricetes</taxon>
        <taxon>Nakonvirales</taxon>
        <taxon>Ahpuchviridae</taxon>
        <taxon>Kisinvirus</taxon>
        <taxon>Kisinvirus pescaderoense</taxon>
    </lineage>
</organism>
<accession>A0ABY6GMM9</accession>
<evidence type="ECO:0000313" key="2">
    <source>
        <dbReference type="Proteomes" id="UP001156193"/>
    </source>
</evidence>
<dbReference type="Proteomes" id="UP001156193">
    <property type="component" value="Segment"/>
</dbReference>
<keyword evidence="2" id="KW-1185">Reference proteome</keyword>
<gene>
    <name evidence="1" type="ORF">OFDIEDLO_00087</name>
</gene>
<name>A0ABY6GMM9_9CAUD</name>
<dbReference type="EMBL" id="OP413838">
    <property type="protein sequence ID" value="UYL64883.1"/>
    <property type="molecule type" value="Genomic_DNA"/>
</dbReference>
<sequence>MFCKLPCCGEHDKDLDAEELVLLMLFVPEDNCPDSDCEGGISLYKIQRRMIRSPFSR</sequence>
<evidence type="ECO:0000313" key="1">
    <source>
        <dbReference type="EMBL" id="UYL64883.1"/>
    </source>
</evidence>
<protein>
    <submittedName>
        <fullName evidence="1">Uncharacterized protein</fullName>
    </submittedName>
</protein>